<dbReference type="GO" id="GO:0003676">
    <property type="term" value="F:nucleic acid binding"/>
    <property type="evidence" value="ECO:0007669"/>
    <property type="project" value="InterPro"/>
</dbReference>
<keyword evidence="1" id="KW-0862">Zinc</keyword>
<evidence type="ECO:0000256" key="2">
    <source>
        <dbReference type="SAM" id="MobiDB-lite"/>
    </source>
</evidence>
<organism evidence="4 5">
    <name type="scientific">Panicum virgatum</name>
    <name type="common">Blackwell switchgrass</name>
    <dbReference type="NCBI Taxonomy" id="38727"/>
    <lineage>
        <taxon>Eukaryota</taxon>
        <taxon>Viridiplantae</taxon>
        <taxon>Streptophyta</taxon>
        <taxon>Embryophyta</taxon>
        <taxon>Tracheophyta</taxon>
        <taxon>Spermatophyta</taxon>
        <taxon>Magnoliopsida</taxon>
        <taxon>Liliopsida</taxon>
        <taxon>Poales</taxon>
        <taxon>Poaceae</taxon>
        <taxon>PACMAD clade</taxon>
        <taxon>Panicoideae</taxon>
        <taxon>Panicodae</taxon>
        <taxon>Paniceae</taxon>
        <taxon>Panicinae</taxon>
        <taxon>Panicum</taxon>
        <taxon>Panicum sect. Hiantes</taxon>
    </lineage>
</organism>
<accession>A0A8T0WZE3</accession>
<evidence type="ECO:0000256" key="1">
    <source>
        <dbReference type="PROSITE-ProRule" id="PRU00047"/>
    </source>
</evidence>
<sequence>MEARRSAARGPQVRSETAFVLPDLAKEIQLQEENKSKRRDTELGNQHSDDPLLLDLIQRFNYPEITQDTPARGAFKSPPSRTIRVMEEERRRFTTAEKGKSIESTTPQHQQSSSFRHREERDTAELRELLLDESSRAGSRPWGGERRPPRQVSAAREIELEHGRSESLGSEGRDAMEARRSAARGPQVRSETAFVLPDLAKEIQLQEEIKSKRRDTELGNQHGDDPLLLDLIQRFNYPEITQDTPARGAFKSPPNRTIRVMEEERSRFTAAEKGKSIESTTLQRQQSSSFRQREERDTAEHRELLLDESSRVGSRPWGGERRPPRQVSPPGRRQDNLRRSEQIDEQGYQVVKPTYWWRKLETHSRRGQQSHRSEEDEQRKKRYLAHIKGKCHNCLSTQHKVSECRYITKCWKCLKSGHKAQACPSWSSKFMKPAGEQQQQPTTFYPRATTTGTPPPRTNTTGSAALTAGRSYLQAAKGETATMATYPGDPLARPDQAVCAISATGAIKRKRESIIGKAAVCWLSSNSHDSEPHHVADALDEQLRISRHEIKVVKHYPEQYLVFFTDSQAFQRAVNHLGVRSRGRTFNFEPWTERRHAVEKQLEFRVRLRIEGLPAHAWSEEVAAKIIGQHCAIHYVERQSLRQDRTRTYDLWAWSANPSKIPKIVLLTLTDPDRELAHGGDVELYHDPPRGYKGAYDYKLHLHLDVVEDLSFFGGRGGGDGHNRKPRREFLWNYGMPDYLGERRSNQQHDNYAGREYHPRRDRDDHDDNFNRGRRRHRSQSSWGRMTRCRGVVEDCYSSSRYRGGNHGHRSRPVAPGGSQLTWRKKINSAKKVTFANPLFQVLGQLSKEERIRNLLVSAPGWAPIASPTHHSDSAEEGLQLGCTETLQHLPQPLTSVKMEAIKTLVEKGNQPKNKKKSRVLPAPETTLGAHEV</sequence>
<gene>
    <name evidence="4" type="ORF">PVAP13_1NG366319</name>
</gene>
<comment type="caution">
    <text evidence="4">The sequence shown here is derived from an EMBL/GenBank/DDBJ whole genome shotgun (WGS) entry which is preliminary data.</text>
</comment>
<dbReference type="SMART" id="SM00343">
    <property type="entry name" value="ZnF_C2HC"/>
    <property type="match status" value="2"/>
</dbReference>
<keyword evidence="1" id="KW-0479">Metal-binding</keyword>
<feature type="compositionally biased region" description="Basic and acidic residues" evidence="2">
    <location>
        <begin position="156"/>
        <end position="180"/>
    </location>
</feature>
<dbReference type="AlphaFoldDB" id="A0A8T0WZE3"/>
<dbReference type="EMBL" id="CM029038">
    <property type="protein sequence ID" value="KAG2652585.1"/>
    <property type="molecule type" value="Genomic_DNA"/>
</dbReference>
<dbReference type="Proteomes" id="UP000823388">
    <property type="component" value="Chromosome 1N"/>
</dbReference>
<reference evidence="4" key="1">
    <citation type="submission" date="2020-05" db="EMBL/GenBank/DDBJ databases">
        <title>WGS assembly of Panicum virgatum.</title>
        <authorList>
            <person name="Lovell J.T."/>
            <person name="Jenkins J."/>
            <person name="Shu S."/>
            <person name="Juenger T.E."/>
            <person name="Schmutz J."/>
        </authorList>
    </citation>
    <scope>NUCLEOTIDE SEQUENCE</scope>
    <source>
        <strain evidence="4">AP13</strain>
    </source>
</reference>
<feature type="region of interest" description="Disordered" evidence="2">
    <location>
        <begin position="435"/>
        <end position="463"/>
    </location>
</feature>
<feature type="compositionally biased region" description="Low complexity" evidence="2">
    <location>
        <begin position="446"/>
        <end position="462"/>
    </location>
</feature>
<feature type="compositionally biased region" description="Basic and acidic residues" evidence="2">
    <location>
        <begin position="116"/>
        <end position="135"/>
    </location>
</feature>
<evidence type="ECO:0000259" key="3">
    <source>
        <dbReference type="PROSITE" id="PS50158"/>
    </source>
</evidence>
<feature type="compositionally biased region" description="Basic and acidic residues" evidence="2">
    <location>
        <begin position="332"/>
        <end position="342"/>
    </location>
</feature>
<dbReference type="PROSITE" id="PS50158">
    <property type="entry name" value="ZF_CCHC"/>
    <property type="match status" value="1"/>
</dbReference>
<evidence type="ECO:0000313" key="5">
    <source>
        <dbReference type="Proteomes" id="UP000823388"/>
    </source>
</evidence>
<feature type="region of interest" description="Disordered" evidence="2">
    <location>
        <begin position="64"/>
        <end position="189"/>
    </location>
</feature>
<feature type="region of interest" description="Disordered" evidence="2">
    <location>
        <begin position="30"/>
        <end position="51"/>
    </location>
</feature>
<feature type="region of interest" description="Disordered" evidence="2">
    <location>
        <begin position="908"/>
        <end position="933"/>
    </location>
</feature>
<dbReference type="PANTHER" id="PTHR33087:SF53">
    <property type="entry name" value="CCHC-TYPE DOMAIN-CONTAINING PROTEIN"/>
    <property type="match status" value="1"/>
</dbReference>
<feature type="compositionally biased region" description="Basic and acidic residues" evidence="2">
    <location>
        <begin position="32"/>
        <end position="50"/>
    </location>
</feature>
<keyword evidence="1" id="KW-0863">Zinc-finger</keyword>
<feature type="region of interest" description="Disordered" evidence="2">
    <location>
        <begin position="742"/>
        <end position="782"/>
    </location>
</feature>
<dbReference type="InterPro" id="IPR001878">
    <property type="entry name" value="Znf_CCHC"/>
</dbReference>
<feature type="compositionally biased region" description="Basic and acidic residues" evidence="2">
    <location>
        <begin position="259"/>
        <end position="276"/>
    </location>
</feature>
<dbReference type="InterPro" id="IPR053253">
    <property type="entry name" value="Sex_diff_modulator"/>
</dbReference>
<dbReference type="PANTHER" id="PTHR33087">
    <property type="entry name" value="OS07G0539200 PROTEIN"/>
    <property type="match status" value="1"/>
</dbReference>
<proteinExistence type="predicted"/>
<feature type="compositionally biased region" description="Basic and acidic residues" evidence="2">
    <location>
        <begin position="84"/>
        <end position="101"/>
    </location>
</feature>
<feature type="compositionally biased region" description="Basic and acidic residues" evidence="2">
    <location>
        <begin position="291"/>
        <end position="310"/>
    </location>
</feature>
<feature type="compositionally biased region" description="Low complexity" evidence="2">
    <location>
        <begin position="278"/>
        <end position="290"/>
    </location>
</feature>
<evidence type="ECO:0000313" key="4">
    <source>
        <dbReference type="EMBL" id="KAG2652585.1"/>
    </source>
</evidence>
<name>A0A8T0WZE3_PANVG</name>
<dbReference type="GO" id="GO:0008270">
    <property type="term" value="F:zinc ion binding"/>
    <property type="evidence" value="ECO:0007669"/>
    <property type="project" value="UniProtKB-KW"/>
</dbReference>
<keyword evidence="5" id="KW-1185">Reference proteome</keyword>
<feature type="compositionally biased region" description="Polar residues" evidence="2">
    <location>
        <begin position="102"/>
        <end position="114"/>
    </location>
</feature>
<protein>
    <recommendedName>
        <fullName evidence="3">CCHC-type domain-containing protein</fullName>
    </recommendedName>
</protein>
<feature type="compositionally biased region" description="Basic and acidic residues" evidence="2">
    <location>
        <begin position="742"/>
        <end position="771"/>
    </location>
</feature>
<feature type="domain" description="CCHC-type" evidence="3">
    <location>
        <begin position="409"/>
        <end position="425"/>
    </location>
</feature>
<feature type="region of interest" description="Disordered" evidence="2">
    <location>
        <begin position="242"/>
        <end position="344"/>
    </location>
</feature>